<evidence type="ECO:0000256" key="9">
    <source>
        <dbReference type="PROSITE-ProRule" id="PRU01360"/>
    </source>
</evidence>
<dbReference type="SUPFAM" id="SSF56935">
    <property type="entry name" value="Porins"/>
    <property type="match status" value="1"/>
</dbReference>
<evidence type="ECO:0000256" key="8">
    <source>
        <dbReference type="ARBA" id="ARBA00023237"/>
    </source>
</evidence>
<sequence>MLKTPIAAAVLAALSLGFAVNASADVTSSTTSANTAQDSQATTSDQSTTATDKKARKLDTVVVSGSLINNAQIQTATPTYSITAEDIKARGFNSVTEVLQNSVFATGSVQGPQQSGGFTQGAQTISLYGLNPEYTLTLIDGKPITQFGQLYNGQSNFTNISNIPIGMIDRIDILPGGGSSIYGSQAIAGVVNIITKQHMEGAEVSARVGRYDEGGGASQRLTATFGHTAGKFDVLGSVEFDNQSPIWAYQRPFTALSAHPSAVATVLDYGTINTYSGAIQGYVSPPNGCSAMSGLFNGTTIQTTSSVATRTGTYCGSRNVLGYTTMQNQSRSYDGMLKLHYNLSDHVRLYSDILVDWQQQKFTAGSNYVWWGPADYPSGLIEDATTGHILYPERVFAPEEVGNNYYNQLQVQDDLMYQADVGANGTIGDSDWNWDVYFLRSGDRTSNNSPERMASAVDNYFNGILGPNLGVDPNTGLNTYNPNYAGFFTPLTQAQFNSFIRNIGSVTNTWINNTRATISNDSLFALPGGEAGVAWLVEGGNQAWYQPVNPLVADGQVWGLTGTSGGGQRDHYASAFQINLPVLKQVTFDLSGRYDHYSVNNGSSNNKFTYKAAIEYRPFDTLLLRGNYATSFLAPDMAALFLGPSGNFQSVTDYYLCATQGHNQDCAANYSTQVQGTTLSNRKLQPTTASSYTFGFVWAPISNLSLSSDFLHVAITNEVAPQDADLLMRQESQCLLGQLPAGSPECVAAAAQVIRNPLTGQVTNITQYYVNISNEVTDSITAEAKYRFQPTAIGTFGLQFDYNNMLKHSYQIYPGSQPINQLTNPLYSSEFKSIVSGALNWSLHDKWGSTLYWHRYGSSPNYIGMVDGGSYPGASHVAPWITYNWSLSYSPVQNVDLSFLVNNVFDKMPPKDRSYTAFPYFNVQNYNVYGREFMAQVNIRFGGAK</sequence>
<evidence type="ECO:0000256" key="3">
    <source>
        <dbReference type="ARBA" id="ARBA00022452"/>
    </source>
</evidence>
<dbReference type="PANTHER" id="PTHR47234">
    <property type="match status" value="1"/>
</dbReference>
<dbReference type="Pfam" id="PF07715">
    <property type="entry name" value="Plug"/>
    <property type="match status" value="1"/>
</dbReference>
<evidence type="ECO:0000259" key="14">
    <source>
        <dbReference type="Pfam" id="PF00593"/>
    </source>
</evidence>
<evidence type="ECO:0000256" key="6">
    <source>
        <dbReference type="ARBA" id="ARBA00023077"/>
    </source>
</evidence>
<comment type="similarity">
    <text evidence="9 11">Belongs to the TonB-dependent receptor family.</text>
</comment>
<evidence type="ECO:0000313" key="16">
    <source>
        <dbReference type="EMBL" id="MFK2855629.1"/>
    </source>
</evidence>
<keyword evidence="16" id="KW-0675">Receptor</keyword>
<evidence type="ECO:0000256" key="7">
    <source>
        <dbReference type="ARBA" id="ARBA00023136"/>
    </source>
</evidence>
<dbReference type="InterPro" id="IPR039426">
    <property type="entry name" value="TonB-dep_rcpt-like"/>
</dbReference>
<evidence type="ECO:0000256" key="11">
    <source>
        <dbReference type="RuleBase" id="RU003357"/>
    </source>
</evidence>
<evidence type="ECO:0000256" key="13">
    <source>
        <dbReference type="SAM" id="SignalP"/>
    </source>
</evidence>
<evidence type="ECO:0000256" key="5">
    <source>
        <dbReference type="ARBA" id="ARBA00022729"/>
    </source>
</evidence>
<proteinExistence type="inferred from homology"/>
<dbReference type="Pfam" id="PF00593">
    <property type="entry name" value="TonB_dep_Rec_b-barrel"/>
    <property type="match status" value="1"/>
</dbReference>
<dbReference type="InterPro" id="IPR037066">
    <property type="entry name" value="Plug_dom_sf"/>
</dbReference>
<feature type="chain" id="PRO_5046716931" evidence="13">
    <location>
        <begin position="25"/>
        <end position="945"/>
    </location>
</feature>
<dbReference type="PROSITE" id="PS00430">
    <property type="entry name" value="TONB_DEPENDENT_REC_1"/>
    <property type="match status" value="1"/>
</dbReference>
<reference evidence="16 17" key="1">
    <citation type="submission" date="2020-10" db="EMBL/GenBank/DDBJ databases">
        <title>Phylogeny of dyella-like bacteria.</title>
        <authorList>
            <person name="Fu J."/>
        </authorList>
    </citation>
    <scope>NUCLEOTIDE SEQUENCE [LARGE SCALE GENOMIC DNA]</scope>
    <source>
        <strain evidence="16 17">DHG40</strain>
    </source>
</reference>
<feature type="signal peptide" evidence="13">
    <location>
        <begin position="1"/>
        <end position="24"/>
    </location>
</feature>
<dbReference type="PROSITE" id="PS52016">
    <property type="entry name" value="TONB_DEPENDENT_REC_3"/>
    <property type="match status" value="1"/>
</dbReference>
<gene>
    <name evidence="16" type="ORF">ISP18_13590</name>
</gene>
<dbReference type="InterPro" id="IPR012910">
    <property type="entry name" value="Plug_dom"/>
</dbReference>
<dbReference type="Gene3D" id="2.170.130.10">
    <property type="entry name" value="TonB-dependent receptor, plug domain"/>
    <property type="match status" value="1"/>
</dbReference>
<evidence type="ECO:0000259" key="15">
    <source>
        <dbReference type="Pfam" id="PF07715"/>
    </source>
</evidence>
<evidence type="ECO:0000256" key="1">
    <source>
        <dbReference type="ARBA" id="ARBA00004571"/>
    </source>
</evidence>
<keyword evidence="6 10" id="KW-0798">TonB box</keyword>
<keyword evidence="3 9" id="KW-1134">Transmembrane beta strand</keyword>
<keyword evidence="7 9" id="KW-0472">Membrane</keyword>
<dbReference type="PANTHER" id="PTHR47234:SF1">
    <property type="entry name" value="TONB-DEPENDENT RECEPTOR"/>
    <property type="match status" value="1"/>
</dbReference>
<evidence type="ECO:0000256" key="12">
    <source>
        <dbReference type="SAM" id="MobiDB-lite"/>
    </source>
</evidence>
<feature type="compositionally biased region" description="Low complexity" evidence="12">
    <location>
        <begin position="29"/>
        <end position="50"/>
    </location>
</feature>
<name>A0ABW8ILM5_9GAMM</name>
<evidence type="ECO:0000256" key="10">
    <source>
        <dbReference type="PROSITE-ProRule" id="PRU10143"/>
    </source>
</evidence>
<dbReference type="RefSeq" id="WP_380012838.1">
    <property type="nucleotide sequence ID" value="NZ_JADIKI010000023.1"/>
</dbReference>
<feature type="domain" description="TonB-dependent receptor-like beta-barrel" evidence="14">
    <location>
        <begin position="420"/>
        <end position="904"/>
    </location>
</feature>
<dbReference type="InterPro" id="IPR010916">
    <property type="entry name" value="TonB_box_CS"/>
</dbReference>
<organism evidence="16 17">
    <name type="scientific">Dyella humi</name>
    <dbReference type="NCBI Taxonomy" id="1770547"/>
    <lineage>
        <taxon>Bacteria</taxon>
        <taxon>Pseudomonadati</taxon>
        <taxon>Pseudomonadota</taxon>
        <taxon>Gammaproteobacteria</taxon>
        <taxon>Lysobacterales</taxon>
        <taxon>Rhodanobacteraceae</taxon>
        <taxon>Dyella</taxon>
    </lineage>
</organism>
<keyword evidence="5 13" id="KW-0732">Signal</keyword>
<dbReference type="EMBL" id="JADIKI010000023">
    <property type="protein sequence ID" value="MFK2855629.1"/>
    <property type="molecule type" value="Genomic_DNA"/>
</dbReference>
<evidence type="ECO:0000256" key="4">
    <source>
        <dbReference type="ARBA" id="ARBA00022692"/>
    </source>
</evidence>
<keyword evidence="17" id="KW-1185">Reference proteome</keyword>
<dbReference type="InterPro" id="IPR036942">
    <property type="entry name" value="Beta-barrel_TonB_sf"/>
</dbReference>
<evidence type="ECO:0000313" key="17">
    <source>
        <dbReference type="Proteomes" id="UP001620409"/>
    </source>
</evidence>
<keyword evidence="8 9" id="KW-0998">Cell outer membrane</keyword>
<feature type="short sequence motif" description="TonB box" evidence="10">
    <location>
        <begin position="60"/>
        <end position="66"/>
    </location>
</feature>
<comment type="subcellular location">
    <subcellularLocation>
        <location evidence="1 9">Cell outer membrane</location>
        <topology evidence="1 9">Multi-pass membrane protein</topology>
    </subcellularLocation>
</comment>
<dbReference type="Proteomes" id="UP001620409">
    <property type="component" value="Unassembled WGS sequence"/>
</dbReference>
<feature type="region of interest" description="Disordered" evidence="12">
    <location>
        <begin position="29"/>
        <end position="53"/>
    </location>
</feature>
<accession>A0ABW8ILM5</accession>
<keyword evidence="2 9" id="KW-0813">Transport</keyword>
<evidence type="ECO:0000256" key="2">
    <source>
        <dbReference type="ARBA" id="ARBA00022448"/>
    </source>
</evidence>
<feature type="domain" description="TonB-dependent receptor plug" evidence="15">
    <location>
        <begin position="73"/>
        <end position="190"/>
    </location>
</feature>
<dbReference type="InterPro" id="IPR000531">
    <property type="entry name" value="Beta-barrel_TonB"/>
</dbReference>
<protein>
    <submittedName>
        <fullName evidence="16">TonB-dependent receptor</fullName>
    </submittedName>
</protein>
<keyword evidence="4 9" id="KW-0812">Transmembrane</keyword>
<dbReference type="Gene3D" id="2.40.170.20">
    <property type="entry name" value="TonB-dependent receptor, beta-barrel domain"/>
    <property type="match status" value="1"/>
</dbReference>
<comment type="caution">
    <text evidence="16">The sequence shown here is derived from an EMBL/GenBank/DDBJ whole genome shotgun (WGS) entry which is preliminary data.</text>
</comment>